<evidence type="ECO:0000313" key="2">
    <source>
        <dbReference type="Proteomes" id="UP000824881"/>
    </source>
</evidence>
<sequence>MASSRSSTSTALWAHLLRKDTPSSTPGTSSDALNPPIVPLDRTGTSMRMLLHDTQANFEKFSVRIDLMTNCIESTKREIVTVKSLFEEQNEKLSMEIIDLVNRSQREVQKTVASPAQANELETLRKELSSTDLRIQGLDHRLDAIHLLYQSHNQGLQAIQNQQNALLSALLPLLPLLQALPIHIDSAKDQIAATVRSYVNITPLPHANSDLPSASPRRSFEEETSTASSTANRLSVSPAPLIGRKRSRCGSPRANLGLVGNARTAMVQDAKRPRIEIGPIASDQLDLLGTTNPSAQDSGENSSRGSLTDTALSRTSDVRIVPEGDSQHAPANPSSSTSSSMPKVQPKITSTFVSRKPLPPSTDSCLPTATKKAILTPAPPSNALVDSLAPAPTKTKWLSPGCRTAAGSRPQLSGASKENNHPGLKPNLPQETSAPRGKRLVSKPESATKSGRLPTNSHLSPMTSFVTPVRPRPLNTISTQSLSRGGTPRLRPRPPPPPPPPVQKPMTRSTTMMMSTFTAPHRSTSTVQSGIFSTATDANSGMAPSMRERQRSFVRDGKRFIPIDDDDDDDDDDYIE</sequence>
<dbReference type="Proteomes" id="UP000824881">
    <property type="component" value="Unassembled WGS sequence"/>
</dbReference>
<dbReference type="EMBL" id="WQMT02000004">
    <property type="protein sequence ID" value="KAG9223828.1"/>
    <property type="molecule type" value="Genomic_DNA"/>
</dbReference>
<gene>
    <name evidence="1" type="ORF">CCMSSC00406_0007690</name>
</gene>
<accession>A0ACB7J2N9</accession>
<protein>
    <submittedName>
        <fullName evidence="1">Uncharacterized protein</fullName>
    </submittedName>
</protein>
<organism evidence="1 2">
    <name type="scientific">Pleurotus cornucopiae</name>
    <name type="common">Cornucopia mushroom</name>
    <dbReference type="NCBI Taxonomy" id="5321"/>
    <lineage>
        <taxon>Eukaryota</taxon>
        <taxon>Fungi</taxon>
        <taxon>Dikarya</taxon>
        <taxon>Basidiomycota</taxon>
        <taxon>Agaricomycotina</taxon>
        <taxon>Agaricomycetes</taxon>
        <taxon>Agaricomycetidae</taxon>
        <taxon>Agaricales</taxon>
        <taxon>Pleurotineae</taxon>
        <taxon>Pleurotaceae</taxon>
        <taxon>Pleurotus</taxon>
    </lineage>
</organism>
<keyword evidence="2" id="KW-1185">Reference proteome</keyword>
<reference evidence="1 2" key="1">
    <citation type="journal article" date="2021" name="Appl. Environ. Microbiol.">
        <title>Genetic linkage and physical mapping for an oyster mushroom Pleurotus cornucopiae and QTL analysis for the trait cap color.</title>
        <authorList>
            <person name="Zhang Y."/>
            <person name="Gao W."/>
            <person name="Sonnenberg A."/>
            <person name="Chen Q."/>
            <person name="Zhang J."/>
            <person name="Huang C."/>
        </authorList>
    </citation>
    <scope>NUCLEOTIDE SEQUENCE [LARGE SCALE GENOMIC DNA]</scope>
    <source>
        <strain evidence="1">CCMSSC00406</strain>
    </source>
</reference>
<evidence type="ECO:0000313" key="1">
    <source>
        <dbReference type="EMBL" id="KAG9223828.1"/>
    </source>
</evidence>
<name>A0ACB7J2N9_PLECO</name>
<proteinExistence type="predicted"/>
<comment type="caution">
    <text evidence="1">The sequence shown here is derived from an EMBL/GenBank/DDBJ whole genome shotgun (WGS) entry which is preliminary data.</text>
</comment>